<evidence type="ECO:0000313" key="3">
    <source>
        <dbReference type="EMBL" id="VVC31573.1"/>
    </source>
</evidence>
<dbReference type="InterPro" id="IPR012880">
    <property type="entry name" value="Gryzun"/>
</dbReference>
<keyword evidence="4" id="KW-1185">Reference proteome</keyword>
<dbReference type="GO" id="GO:0005737">
    <property type="term" value="C:cytoplasm"/>
    <property type="evidence" value="ECO:0007669"/>
    <property type="project" value="TreeGrafter"/>
</dbReference>
<organism evidence="3 4">
    <name type="scientific">Cinara cedri</name>
    <dbReference type="NCBI Taxonomy" id="506608"/>
    <lineage>
        <taxon>Eukaryota</taxon>
        <taxon>Metazoa</taxon>
        <taxon>Ecdysozoa</taxon>
        <taxon>Arthropoda</taxon>
        <taxon>Hexapoda</taxon>
        <taxon>Insecta</taxon>
        <taxon>Pterygota</taxon>
        <taxon>Neoptera</taxon>
        <taxon>Paraneoptera</taxon>
        <taxon>Hemiptera</taxon>
        <taxon>Sternorrhyncha</taxon>
        <taxon>Aphidomorpha</taxon>
        <taxon>Aphidoidea</taxon>
        <taxon>Aphididae</taxon>
        <taxon>Lachninae</taxon>
        <taxon>Cinara</taxon>
    </lineage>
</organism>
<proteinExistence type="predicted"/>
<name>A0A5E4MH68_9HEMI</name>
<sequence>MADYREFDFPPELCCSPSPLIAVAGLDTVNNAVHRSIWDAFHSPVGRESRAVLNFFHLTSEYRFPATSEKRVMPYIPKGVLKKNWIEKHLRYDPAVVVIFYDCDWDDESWTEKISECSSRVQSIRLSLEGRKSRIVVVLIQKRMPIPTVDDAVTNVRAASLCEACTLNPKALFMLPVVDNIHGYAIRLENAFYDLAQNYYQQQIRAVKLKLENLSKTSHQYLIVRYTFKIGFYNELKQDHHNAHKHYHQCYMSLLEIRTFDTNIYEVKVIAAYIVYKISRLLFAMKRARDALTQFNSYINEFKLKTGPPELLFEHYGWLSKQFSMFASLFDDTTAESFTATQALNPGFFFKEAAEYAKKRKISAYEICQGVNVYPASNPLSEWNNIEFYGQRPWRLMKTLSNVDYDTVEADGIQALRYFENTKVDHSKSIINLLGNAMKQFKNYKCPRMRNLLAVQMADEYYNAKDYSKALTLWSHMLWDYRDEGWIAIAYELVNKCLKCAYLTASVQNYVELNLEALKYYQNSDLQKALNNIGAIIQRQIPEPDKELSDYEKNIATEMWQKCDAMKPKSILEVDMSVTNSTVDTKVVLKEVSCDGIEFDIFLKANFPVFVQFYKLTACVTCIDNSYDVEVCTNKNELVYGKSKTYKYTCKFVPSPNDVGKEITVNSIQLQLGNEPEFPIVLKFYCSTKKTKNFEREINNFSLSKTSDDEYDRLKQITSATLKPRSSKLGMEIKHDNPALLLEWYKVSVCLTNLENQPVSDVCLNLSLDRSNNEKVELTTEICEDTNSNLLSLPVDFKLDRMLVGEQKTQYFYIRSSSLETRCFQLMISYMMKDDNETMIACVKDVEIVIDVVVVFDISVTYMSSKFEPVTKVYMGEPLIVMPSIKCLSPWPIFIENTSFQLAEHVSVSSGGYQSVLNEVVLESDEVATEVICILPSELSENSLGRFTVNWKRSNLESKSNSGYSSLELPKLAIEKSTFLVDMKIPAHGWLHTPMSVVYLLHNNSESLLTLDVSMEANEAFMMAGHKDLNVTVLPESTYELHYNLYPLVVGVSTLPKMHISCTSEPNDFKNILNDMLVRSLQTQIYIMPKHVPTNIAADV</sequence>
<dbReference type="PANTHER" id="PTHR14374:SF0">
    <property type="entry name" value="TRAFFICKING PROTEIN PARTICLE COMPLEX SUBUNIT 11"/>
    <property type="match status" value="1"/>
</dbReference>
<dbReference type="Pfam" id="PF07919">
    <property type="entry name" value="Gryzun"/>
    <property type="match status" value="1"/>
</dbReference>
<evidence type="ECO:0000313" key="4">
    <source>
        <dbReference type="Proteomes" id="UP000325440"/>
    </source>
</evidence>
<dbReference type="EMBL" id="CABPRJ010000950">
    <property type="protein sequence ID" value="VVC31573.1"/>
    <property type="molecule type" value="Genomic_DNA"/>
</dbReference>
<protein>
    <submittedName>
        <fullName evidence="3">Gryzun, putative trafficking through Golgi,Foie gras liver health family 1,Tetratricopeptide-like helical</fullName>
    </submittedName>
</protein>
<dbReference type="InterPro" id="IPR021773">
    <property type="entry name" value="TPC11"/>
</dbReference>
<feature type="domain" description="Trafficking protein particle complex subunit 11" evidence="2">
    <location>
        <begin position="264"/>
        <end position="518"/>
    </location>
</feature>
<dbReference type="AlphaFoldDB" id="A0A5E4MH68"/>
<evidence type="ECO:0000259" key="1">
    <source>
        <dbReference type="Pfam" id="PF07919"/>
    </source>
</evidence>
<dbReference type="Pfam" id="PF11817">
    <property type="entry name" value="Foie-gras_1"/>
    <property type="match status" value="1"/>
</dbReference>
<accession>A0A5E4MH68</accession>
<dbReference type="Proteomes" id="UP000325440">
    <property type="component" value="Unassembled WGS sequence"/>
</dbReference>
<dbReference type="PANTHER" id="PTHR14374">
    <property type="entry name" value="FOIE GRAS"/>
    <property type="match status" value="1"/>
</dbReference>
<evidence type="ECO:0000259" key="2">
    <source>
        <dbReference type="Pfam" id="PF11817"/>
    </source>
</evidence>
<gene>
    <name evidence="3" type="ORF">CINCED_3A024155</name>
</gene>
<dbReference type="OrthoDB" id="6278596at2759"/>
<reference evidence="3 4" key="1">
    <citation type="submission" date="2019-08" db="EMBL/GenBank/DDBJ databases">
        <authorList>
            <person name="Alioto T."/>
            <person name="Alioto T."/>
            <person name="Gomez Garrido J."/>
        </authorList>
    </citation>
    <scope>NUCLEOTIDE SEQUENCE [LARGE SCALE GENOMIC DNA]</scope>
</reference>
<feature type="domain" description="Gryzun putative trafficking through Golgi" evidence="1">
    <location>
        <begin position="947"/>
        <end position="1059"/>
    </location>
</feature>